<evidence type="ECO:0000313" key="3">
    <source>
        <dbReference type="Proteomes" id="UP000281553"/>
    </source>
</evidence>
<dbReference type="AlphaFoldDB" id="A0A3P7MBA2"/>
<dbReference type="Pfam" id="PF20811">
    <property type="entry name" value="PARG_cat_N"/>
    <property type="match status" value="1"/>
</dbReference>
<dbReference type="GO" id="GO:1990966">
    <property type="term" value="P:ATP generation from poly-ADP-D-ribose"/>
    <property type="evidence" value="ECO:0007669"/>
    <property type="project" value="TreeGrafter"/>
</dbReference>
<dbReference type="OrthoDB" id="1937899at2759"/>
<dbReference type="InterPro" id="IPR007724">
    <property type="entry name" value="Poly_GlycHdrlase"/>
</dbReference>
<feature type="non-terminal residue" evidence="2">
    <location>
        <position position="186"/>
    </location>
</feature>
<proteinExistence type="predicted"/>
<dbReference type="EMBL" id="UYRU01070405">
    <property type="protein sequence ID" value="VDN19718.1"/>
    <property type="molecule type" value="Genomic_DNA"/>
</dbReference>
<keyword evidence="3" id="KW-1185">Reference proteome</keyword>
<dbReference type="GO" id="GO:0004649">
    <property type="term" value="F:poly(ADP-ribose) glycohydrolase activity"/>
    <property type="evidence" value="ECO:0007669"/>
    <property type="project" value="InterPro"/>
</dbReference>
<dbReference type="Proteomes" id="UP000281553">
    <property type="component" value="Unassembled WGS sequence"/>
</dbReference>
<dbReference type="GO" id="GO:0006282">
    <property type="term" value="P:regulation of DNA repair"/>
    <property type="evidence" value="ECO:0007669"/>
    <property type="project" value="InterPro"/>
</dbReference>
<dbReference type="InterPro" id="IPR048362">
    <property type="entry name" value="PARG_helical"/>
</dbReference>
<evidence type="ECO:0000259" key="1">
    <source>
        <dbReference type="Pfam" id="PF20811"/>
    </source>
</evidence>
<accession>A0A3P7MBA2</accession>
<reference evidence="2 3" key="1">
    <citation type="submission" date="2018-11" db="EMBL/GenBank/DDBJ databases">
        <authorList>
            <consortium name="Pathogen Informatics"/>
        </authorList>
    </citation>
    <scope>NUCLEOTIDE SEQUENCE [LARGE SCALE GENOMIC DNA]</scope>
</reference>
<organism evidence="2 3">
    <name type="scientific">Dibothriocephalus latus</name>
    <name type="common">Fish tapeworm</name>
    <name type="synonym">Diphyllobothrium latum</name>
    <dbReference type="NCBI Taxonomy" id="60516"/>
    <lineage>
        <taxon>Eukaryota</taxon>
        <taxon>Metazoa</taxon>
        <taxon>Spiralia</taxon>
        <taxon>Lophotrochozoa</taxon>
        <taxon>Platyhelminthes</taxon>
        <taxon>Cestoda</taxon>
        <taxon>Eucestoda</taxon>
        <taxon>Diphyllobothriidea</taxon>
        <taxon>Diphyllobothriidae</taxon>
        <taxon>Dibothriocephalus</taxon>
    </lineage>
</organism>
<dbReference type="PANTHER" id="PTHR12837">
    <property type="entry name" value="POLY ADP-RIBOSE GLYCOHYDROLASE"/>
    <property type="match status" value="1"/>
</dbReference>
<dbReference type="PANTHER" id="PTHR12837:SF15">
    <property type="entry name" value="POLY(ADP-RIBOSE) GLYCOHYDROLASE"/>
    <property type="match status" value="1"/>
</dbReference>
<sequence>MRYNADYVGEGWNVDVLSAALQHRPEFGPLMKKIADLALKLPYLIMQPIPLMKQNQESSISLSQIQIACLLANAFYCTFPGRSGTNERTPQPSFPSVNFNTLFHNPVSEHAGAAAPSYKVQKVICILHYFSRVLAEDGAPTGAVTFSRRCLNPPPDFRSSTVLIGSVPLGTSSTSRIEDAENGCLQ</sequence>
<dbReference type="GO" id="GO:0005634">
    <property type="term" value="C:nucleus"/>
    <property type="evidence" value="ECO:0007669"/>
    <property type="project" value="TreeGrafter"/>
</dbReference>
<dbReference type="GO" id="GO:0005975">
    <property type="term" value="P:carbohydrate metabolic process"/>
    <property type="evidence" value="ECO:0007669"/>
    <property type="project" value="InterPro"/>
</dbReference>
<feature type="domain" description="PARG helical" evidence="1">
    <location>
        <begin position="27"/>
        <end position="148"/>
    </location>
</feature>
<protein>
    <recommendedName>
        <fullName evidence="1">PARG helical domain-containing protein</fullName>
    </recommendedName>
</protein>
<dbReference type="GO" id="GO:0005737">
    <property type="term" value="C:cytoplasm"/>
    <property type="evidence" value="ECO:0007669"/>
    <property type="project" value="TreeGrafter"/>
</dbReference>
<gene>
    <name evidence="2" type="ORF">DILT_LOCUS13472</name>
</gene>
<dbReference type="GO" id="GO:0009225">
    <property type="term" value="P:nucleotide-sugar metabolic process"/>
    <property type="evidence" value="ECO:0007669"/>
    <property type="project" value="TreeGrafter"/>
</dbReference>
<name>A0A3P7MBA2_DIBLA</name>
<evidence type="ECO:0000313" key="2">
    <source>
        <dbReference type="EMBL" id="VDN19718.1"/>
    </source>
</evidence>